<keyword evidence="1" id="KW-0472">Membrane</keyword>
<dbReference type="InterPro" id="IPR045340">
    <property type="entry name" value="DUF6533"/>
</dbReference>
<accession>A0A8H6M848</accession>
<evidence type="ECO:0000259" key="2">
    <source>
        <dbReference type="Pfam" id="PF20151"/>
    </source>
</evidence>
<keyword evidence="4" id="KW-1185">Reference proteome</keyword>
<proteinExistence type="predicted"/>
<reference evidence="3 4" key="1">
    <citation type="submission" date="2020-07" db="EMBL/GenBank/DDBJ databases">
        <title>Comparative genomics of pyrophilous fungi reveals a link between fire events and developmental genes.</title>
        <authorList>
            <consortium name="DOE Joint Genome Institute"/>
            <person name="Steindorff A.S."/>
            <person name="Carver A."/>
            <person name="Calhoun S."/>
            <person name="Stillman K."/>
            <person name="Liu H."/>
            <person name="Lipzen A."/>
            <person name="Pangilinan J."/>
            <person name="Labutti K."/>
            <person name="Bruns T.D."/>
            <person name="Grigoriev I.V."/>
        </authorList>
    </citation>
    <scope>NUCLEOTIDE SEQUENCE [LARGE SCALE GENOMIC DNA]</scope>
    <source>
        <strain evidence="3 4">CBS 144469</strain>
    </source>
</reference>
<evidence type="ECO:0000313" key="3">
    <source>
        <dbReference type="EMBL" id="KAF6754727.1"/>
    </source>
</evidence>
<feature type="transmembrane region" description="Helical" evidence="1">
    <location>
        <begin position="88"/>
        <end position="110"/>
    </location>
</feature>
<dbReference type="OrthoDB" id="2952413at2759"/>
<feature type="domain" description="DUF6533" evidence="2">
    <location>
        <begin position="23"/>
        <end position="67"/>
    </location>
</feature>
<gene>
    <name evidence="3" type="ORF">DFP72DRAFT_1045883</name>
</gene>
<dbReference type="AlphaFoldDB" id="A0A8H6M848"/>
<sequence>MSSTSDPLHTLYKALEVFQDSRYSRAAVLTLLICDMISNFPDEVRYIWRSRWSFTKVVYIYARYYALWTLVFILAVENHQNSLKVCKGYYYYYTLGNMTHTAVVDAIFVLRIYALWGKSRKILISFSLLCIVEVGLEFFATYWCGRAASVHAIPAFLPGLEGCWTNYSDPRNFGLVGWIPCSIVPFLFLLATLVKFRESIAFPGNKQSFLQDIRQAQHNISPIIIVFVRDGAFFFFIITVTTVIVMVLSEYKEGFYIAPSYPWFATIYSIASSHLVLNLRRQGANAGRPTMIHNMDSGYDGSHVEIGSIRFKSNPHYIDSRTVVAVSESSKHSFQPSNSF</sequence>
<feature type="transmembrane region" description="Helical" evidence="1">
    <location>
        <begin position="122"/>
        <end position="143"/>
    </location>
</feature>
<protein>
    <recommendedName>
        <fullName evidence="2">DUF6533 domain-containing protein</fullName>
    </recommendedName>
</protein>
<feature type="transmembrane region" description="Helical" evidence="1">
    <location>
        <begin position="175"/>
        <end position="196"/>
    </location>
</feature>
<dbReference type="EMBL" id="JACGCI010000033">
    <property type="protein sequence ID" value="KAF6754727.1"/>
    <property type="molecule type" value="Genomic_DNA"/>
</dbReference>
<feature type="transmembrane region" description="Helical" evidence="1">
    <location>
        <begin position="223"/>
        <end position="248"/>
    </location>
</feature>
<keyword evidence="1" id="KW-0812">Transmembrane</keyword>
<dbReference type="Proteomes" id="UP000521943">
    <property type="component" value="Unassembled WGS sequence"/>
</dbReference>
<keyword evidence="1" id="KW-1133">Transmembrane helix</keyword>
<name>A0A8H6M848_9AGAR</name>
<evidence type="ECO:0000313" key="4">
    <source>
        <dbReference type="Proteomes" id="UP000521943"/>
    </source>
</evidence>
<feature type="transmembrane region" description="Helical" evidence="1">
    <location>
        <begin position="260"/>
        <end position="279"/>
    </location>
</feature>
<organism evidence="3 4">
    <name type="scientific">Ephemerocybe angulata</name>
    <dbReference type="NCBI Taxonomy" id="980116"/>
    <lineage>
        <taxon>Eukaryota</taxon>
        <taxon>Fungi</taxon>
        <taxon>Dikarya</taxon>
        <taxon>Basidiomycota</taxon>
        <taxon>Agaricomycotina</taxon>
        <taxon>Agaricomycetes</taxon>
        <taxon>Agaricomycetidae</taxon>
        <taxon>Agaricales</taxon>
        <taxon>Agaricineae</taxon>
        <taxon>Psathyrellaceae</taxon>
        <taxon>Ephemerocybe</taxon>
    </lineage>
</organism>
<comment type="caution">
    <text evidence="3">The sequence shown here is derived from an EMBL/GenBank/DDBJ whole genome shotgun (WGS) entry which is preliminary data.</text>
</comment>
<feature type="transmembrane region" description="Helical" evidence="1">
    <location>
        <begin position="57"/>
        <end position="76"/>
    </location>
</feature>
<dbReference type="Pfam" id="PF20151">
    <property type="entry name" value="DUF6533"/>
    <property type="match status" value="1"/>
</dbReference>
<evidence type="ECO:0000256" key="1">
    <source>
        <dbReference type="SAM" id="Phobius"/>
    </source>
</evidence>